<dbReference type="Proteomes" id="UP000663832">
    <property type="component" value="Unassembled WGS sequence"/>
</dbReference>
<feature type="compositionally biased region" description="Basic and acidic residues" evidence="1">
    <location>
        <begin position="100"/>
        <end position="143"/>
    </location>
</feature>
<feature type="non-terminal residue" evidence="4">
    <location>
        <position position="1"/>
    </location>
</feature>
<evidence type="ECO:0000259" key="2">
    <source>
        <dbReference type="Pfam" id="PF20209"/>
    </source>
</evidence>
<comment type="caution">
    <text evidence="4">The sequence shown here is derived from an EMBL/GenBank/DDBJ whole genome shotgun (WGS) entry which is preliminary data.</text>
</comment>
<evidence type="ECO:0000256" key="1">
    <source>
        <dbReference type="SAM" id="MobiDB-lite"/>
    </source>
</evidence>
<feature type="non-terminal residue" evidence="4">
    <location>
        <position position="494"/>
    </location>
</feature>
<gene>
    <name evidence="3" type="ORF">BJG266_LOCUS48399</name>
    <name evidence="4" type="ORF">QVE165_LOCUS65463</name>
</gene>
<evidence type="ECO:0000313" key="3">
    <source>
        <dbReference type="EMBL" id="CAF1577740.1"/>
    </source>
</evidence>
<dbReference type="InterPro" id="IPR046700">
    <property type="entry name" value="DUF6570"/>
</dbReference>
<dbReference type="EMBL" id="CAJNOM010006792">
    <property type="protein sequence ID" value="CAF1672254.1"/>
    <property type="molecule type" value="Genomic_DNA"/>
</dbReference>
<feature type="domain" description="DUF6570" evidence="2">
    <location>
        <begin position="268"/>
        <end position="399"/>
    </location>
</feature>
<dbReference type="Proteomes" id="UP000663877">
    <property type="component" value="Unassembled WGS sequence"/>
</dbReference>
<proteinExistence type="predicted"/>
<dbReference type="EMBL" id="CAJNOI010006372">
    <property type="protein sequence ID" value="CAF1577740.1"/>
    <property type="molecule type" value="Genomic_DNA"/>
</dbReference>
<evidence type="ECO:0000313" key="5">
    <source>
        <dbReference type="Proteomes" id="UP000663832"/>
    </source>
</evidence>
<feature type="compositionally biased region" description="Polar residues" evidence="1">
    <location>
        <begin position="47"/>
        <end position="59"/>
    </location>
</feature>
<dbReference type="AlphaFoldDB" id="A0A816GC22"/>
<evidence type="ECO:0000313" key="4">
    <source>
        <dbReference type="EMBL" id="CAF1672254.1"/>
    </source>
</evidence>
<feature type="region of interest" description="Disordered" evidence="1">
    <location>
        <begin position="88"/>
        <end position="173"/>
    </location>
</feature>
<dbReference type="Pfam" id="PF20209">
    <property type="entry name" value="DUF6570"/>
    <property type="match status" value="1"/>
</dbReference>
<accession>A0A816GC22</accession>
<dbReference type="OrthoDB" id="1728974at2759"/>
<feature type="region of interest" description="Disordered" evidence="1">
    <location>
        <begin position="1"/>
        <end position="71"/>
    </location>
</feature>
<keyword evidence="5" id="KW-1185">Reference proteome</keyword>
<organism evidence="4 5">
    <name type="scientific">Adineta steineri</name>
    <dbReference type="NCBI Taxonomy" id="433720"/>
    <lineage>
        <taxon>Eukaryota</taxon>
        <taxon>Metazoa</taxon>
        <taxon>Spiralia</taxon>
        <taxon>Gnathifera</taxon>
        <taxon>Rotifera</taxon>
        <taxon>Eurotatoria</taxon>
        <taxon>Bdelloidea</taxon>
        <taxon>Adinetida</taxon>
        <taxon>Adinetidae</taxon>
        <taxon>Adineta</taxon>
    </lineage>
</organism>
<sequence length="494" mass="56360">TEDELSTRNRLGSGGVWSPNHFVPLLKPSQRHRTASKERSRAIPQTPEKQTMKNNQVSLMRSPEFSPPPNIRKQKISFSLVEKSVSNLKTSDAQRKRKERAAQSEYQRKQRLAADRLSKRIARENEPEDHRRKRLADQQERSAKSRLSRSKQQQLNAKRTMDRQQSRRNSTETVKMQREQQILEKEQQVLLSQYIWPSAIPTQLKNHCLQDFSNCMSMSVLKQSTCIVCNIRAYANTMKEYALQDILNLDQLTAHIDLMKIIRKIQQGTQANKMWIGDVPLDLQLLTIAEEKLISLYRHNSCIIKLQSPFHHHSTAQAALKGNVITFMHNMPNIVTSLPFDVDDLSDTLKVIFIGAHTPDRVQLRKICGVSRQKIRNALLWLKSHNHMYQAIPINEVNIAKLPEDDVPESIWATLERIENAVDSNAERTGFTDDPLANATDYDEPNAANICPMNTSAVLDVNGTTISSEDIGVHLLRKANKDLISASSDLIEKS</sequence>
<name>A0A816GC22_9BILA</name>
<protein>
    <recommendedName>
        <fullName evidence="2">DUF6570 domain-containing protein</fullName>
    </recommendedName>
</protein>
<reference evidence="4" key="1">
    <citation type="submission" date="2021-02" db="EMBL/GenBank/DDBJ databases">
        <authorList>
            <person name="Nowell W R."/>
        </authorList>
    </citation>
    <scope>NUCLEOTIDE SEQUENCE</scope>
</reference>